<organism evidence="1">
    <name type="scientific">marine metagenome</name>
    <dbReference type="NCBI Taxonomy" id="408172"/>
    <lineage>
        <taxon>unclassified sequences</taxon>
        <taxon>metagenomes</taxon>
        <taxon>ecological metagenomes</taxon>
    </lineage>
</organism>
<dbReference type="EMBL" id="UINC01001761">
    <property type="protein sequence ID" value="SUZ88261.1"/>
    <property type="molecule type" value="Genomic_DNA"/>
</dbReference>
<dbReference type="AlphaFoldDB" id="A0A381R9A7"/>
<proteinExistence type="predicted"/>
<accession>A0A381R9A7</accession>
<name>A0A381R9A7_9ZZZZ</name>
<reference evidence="1" key="1">
    <citation type="submission" date="2018-05" db="EMBL/GenBank/DDBJ databases">
        <authorList>
            <person name="Lanie J.A."/>
            <person name="Ng W.-L."/>
            <person name="Kazmierczak K.M."/>
            <person name="Andrzejewski T.M."/>
            <person name="Davidsen T.M."/>
            <person name="Wayne K.J."/>
            <person name="Tettelin H."/>
            <person name="Glass J.I."/>
            <person name="Rusch D."/>
            <person name="Podicherti R."/>
            <person name="Tsui H.-C.T."/>
            <person name="Winkler M.E."/>
        </authorList>
    </citation>
    <scope>NUCLEOTIDE SEQUENCE</scope>
</reference>
<sequence>MLSNLWGQTWVDYLRSPVKWTVGLTNGYDNNVLRLSPIEKDNAALNQTILGGAKTFDSHYVRFSLSGLKKIQLADREKQIQLFFKSNISNYIHYKNRQHWSGYVKASYHWGAYRRLEYMVSHLNDYYLRHYKDLDITVNQLFTCSFTDRGHRLLVSHPIKLRLWVTGSISYTQRYYDPSFTEFDSDITMTALKLSKRFRDFGTVSVEGIYGIADNITFGKVAKSSNLDRSYRHMELYIPMSYDQGVLGLKEVGFSLRADFRRYGVEDISDPLHSGRSHRETKFDIWVEKNLKENLMISCTIRLRNRYTDSRHDWVSELKSFDQLQAWISIEWKMLYDRY</sequence>
<evidence type="ECO:0000313" key="1">
    <source>
        <dbReference type="EMBL" id="SUZ88261.1"/>
    </source>
</evidence>
<evidence type="ECO:0008006" key="2">
    <source>
        <dbReference type="Google" id="ProtNLM"/>
    </source>
</evidence>
<gene>
    <name evidence="1" type="ORF">METZ01_LOCUS41115</name>
</gene>
<protein>
    <recommendedName>
        <fullName evidence="2">TonB-dependent receptor-like beta-barrel domain-containing protein</fullName>
    </recommendedName>
</protein>